<protein>
    <submittedName>
        <fullName evidence="4">TetR family transcriptional regulator</fullName>
    </submittedName>
</protein>
<gene>
    <name evidence="4" type="ORF">FH608_040550</name>
</gene>
<dbReference type="SUPFAM" id="SSF46689">
    <property type="entry name" value="Homeodomain-like"/>
    <property type="match status" value="1"/>
</dbReference>
<dbReference type="InterPro" id="IPR001647">
    <property type="entry name" value="HTH_TetR"/>
</dbReference>
<dbReference type="SUPFAM" id="SSF48498">
    <property type="entry name" value="Tetracyclin repressor-like, C-terminal domain"/>
    <property type="match status" value="1"/>
</dbReference>
<dbReference type="InterPro" id="IPR011075">
    <property type="entry name" value="TetR_C"/>
</dbReference>
<organism evidence="4 5">
    <name type="scientific">Nonomuraea phyllanthi</name>
    <dbReference type="NCBI Taxonomy" id="2219224"/>
    <lineage>
        <taxon>Bacteria</taxon>
        <taxon>Bacillati</taxon>
        <taxon>Actinomycetota</taxon>
        <taxon>Actinomycetes</taxon>
        <taxon>Streptosporangiales</taxon>
        <taxon>Streptosporangiaceae</taxon>
        <taxon>Nonomuraea</taxon>
    </lineage>
</organism>
<dbReference type="PROSITE" id="PS50977">
    <property type="entry name" value="HTH_TETR_2"/>
    <property type="match status" value="1"/>
</dbReference>
<dbReference type="Gene3D" id="1.10.10.60">
    <property type="entry name" value="Homeodomain-like"/>
    <property type="match status" value="1"/>
</dbReference>
<proteinExistence type="predicted"/>
<name>A0A5C4VIZ7_9ACTN</name>
<evidence type="ECO:0000256" key="1">
    <source>
        <dbReference type="ARBA" id="ARBA00023015"/>
    </source>
</evidence>
<keyword evidence="5" id="KW-1185">Reference proteome</keyword>
<dbReference type="InterPro" id="IPR036271">
    <property type="entry name" value="Tet_transcr_reg_TetR-rel_C_sf"/>
</dbReference>
<keyword evidence="1" id="KW-0805">Transcription regulation</keyword>
<dbReference type="EMBL" id="VDLX02000021">
    <property type="protein sequence ID" value="KAB8189253.1"/>
    <property type="molecule type" value="Genomic_DNA"/>
</dbReference>
<dbReference type="Proteomes" id="UP000312512">
    <property type="component" value="Unassembled WGS sequence"/>
</dbReference>
<accession>A0A5C4VIZ7</accession>
<dbReference type="GO" id="GO:0000976">
    <property type="term" value="F:transcription cis-regulatory region binding"/>
    <property type="evidence" value="ECO:0007669"/>
    <property type="project" value="TreeGrafter"/>
</dbReference>
<dbReference type="PANTHER" id="PTHR30055">
    <property type="entry name" value="HTH-TYPE TRANSCRIPTIONAL REGULATOR RUTR"/>
    <property type="match status" value="1"/>
</dbReference>
<reference evidence="4 5" key="1">
    <citation type="submission" date="2019-10" db="EMBL/GenBank/DDBJ databases">
        <title>Nonomuraea sp. nov., isolated from Phyllanthus amarus.</title>
        <authorList>
            <person name="Klykleung N."/>
            <person name="Tanasupawat S."/>
        </authorList>
    </citation>
    <scope>NUCLEOTIDE SEQUENCE [LARGE SCALE GENOMIC DNA]</scope>
    <source>
        <strain evidence="4 5">PA1-10</strain>
    </source>
</reference>
<evidence type="ECO:0000256" key="2">
    <source>
        <dbReference type="ARBA" id="ARBA00023125"/>
    </source>
</evidence>
<dbReference type="InterPro" id="IPR009057">
    <property type="entry name" value="Homeodomain-like_sf"/>
</dbReference>
<sequence>MSKDFRRKSRRRGDELEAAIFRAVVAHLVESGYPRLTVEAVAKRAHTGKASIYRRWPTRTALVAAVVAALFSEAMKTPDTGDFRDDVLALLRGMADVLSGPAGEGMRGLLSEAPSDSQHMRDARSLVHGLGRGVMEAVVRKAAERGEVACEAIRSSRLEVGQALIHEHFLFGAAPVSDELIVGIVDDVVLPLFLSAP</sequence>
<dbReference type="InterPro" id="IPR050109">
    <property type="entry name" value="HTH-type_TetR-like_transc_reg"/>
</dbReference>
<dbReference type="PANTHER" id="PTHR30055:SF148">
    <property type="entry name" value="TETR-FAMILY TRANSCRIPTIONAL REGULATOR"/>
    <property type="match status" value="1"/>
</dbReference>
<dbReference type="GO" id="GO:0003700">
    <property type="term" value="F:DNA-binding transcription factor activity"/>
    <property type="evidence" value="ECO:0007669"/>
    <property type="project" value="TreeGrafter"/>
</dbReference>
<dbReference type="Pfam" id="PF16859">
    <property type="entry name" value="TetR_C_11"/>
    <property type="match status" value="1"/>
</dbReference>
<dbReference type="OrthoDB" id="9796019at2"/>
<dbReference type="Pfam" id="PF00440">
    <property type="entry name" value="TetR_N"/>
    <property type="match status" value="1"/>
</dbReference>
<keyword evidence="2" id="KW-0238">DNA-binding</keyword>
<dbReference type="Gene3D" id="1.10.357.10">
    <property type="entry name" value="Tetracycline Repressor, domain 2"/>
    <property type="match status" value="1"/>
</dbReference>
<dbReference type="RefSeq" id="WP_139635850.1">
    <property type="nucleotide sequence ID" value="NZ_VDLX02000021.1"/>
</dbReference>
<comment type="caution">
    <text evidence="4">The sequence shown here is derived from an EMBL/GenBank/DDBJ whole genome shotgun (WGS) entry which is preliminary data.</text>
</comment>
<dbReference type="AlphaFoldDB" id="A0A5C4VIZ7"/>
<keyword evidence="3" id="KW-0804">Transcription</keyword>
<evidence type="ECO:0000313" key="5">
    <source>
        <dbReference type="Proteomes" id="UP000312512"/>
    </source>
</evidence>
<evidence type="ECO:0000313" key="4">
    <source>
        <dbReference type="EMBL" id="KAB8189253.1"/>
    </source>
</evidence>
<evidence type="ECO:0000256" key="3">
    <source>
        <dbReference type="ARBA" id="ARBA00023163"/>
    </source>
</evidence>